<keyword evidence="2" id="KW-1003">Cell membrane</keyword>
<keyword evidence="4 7" id="KW-1133">Transmembrane helix</keyword>
<evidence type="ECO:0000259" key="9">
    <source>
        <dbReference type="Pfam" id="PF12704"/>
    </source>
</evidence>
<keyword evidence="11" id="KW-1185">Reference proteome</keyword>
<sequence>MLKATLRSFLAHKGRLVLSALAIVLSVAFVAGSLIFSDTVTRTFDRLFASTAADVKVGPKEALDEAVPSGNIPTVPADLVNRVAKIDGVAAAHVDAAVENITVVDDKNEPVGPTTGAPTIATNWYVTERSPVELTSGHEPRGPGEALLDADTADAKHVHIGDTLTVLAAPGSFKVEVVGIATFTTTNPGAALVFLDTPTAQTKLLGSEDVATSISVDAAPGVSDAQLKARIGDALGSAYELSTAGEQAESDAAQLGGFLDVIKFVMLGFAGIAVLVGVFLIVNTFSMLIAQRTRELGLLRALGADRRQVRRSVLTEALLLGLVSSTLGLAAGIGLALALIQLMGALGMNLKSTEMVIGWGTPVAAYVVGVSVTFVAAYLPARRAARVSPMAALADAEIADLGRPLRMRAVLGSVFAAVGAAALVGCALAEETGQAAPLLGLGVVLTLIATVIAGPLLVRPLIRVLGGAFPALFGPVGRMSQRNALRNPRRTGATAAALMVGLALVGGMSVASASMTKSFDQQIDRTLGADFIVQNSNFTPFPQEITDKVRATDGAGLVVRQRFTPLAVRLPDGKRVESTAAGYDPQLDDVAHVTYAEGDTAAALAPGSIAMDRGFAEEHGVRVGATLPVEFPAGRTADLKVAALTDQGGSDSLGMQGGLFFGLGTLEKYVPGGQESALYVNAAPGTDPGTLRDRLDQTLDPYPQVQVRDQADYKALIRDQIAVMLYLVYALLGLAIIIAVLGVVNTLALSVVERTREIGLLRAIGLGRHQLRRMIRLESVVIAVFGAVLGLGLGLVWGVAIQQVLALEGMTAFAIPWGTIVAVVVGSAVVGIVAALLPALRASRMNVLAAIAHE</sequence>
<accession>A0A7W2HIV5</accession>
<dbReference type="InterPro" id="IPR050250">
    <property type="entry name" value="Macrolide_Exporter_MacB"/>
</dbReference>
<dbReference type="PANTHER" id="PTHR30572:SF4">
    <property type="entry name" value="ABC TRANSPORTER PERMEASE YTRF"/>
    <property type="match status" value="1"/>
</dbReference>
<reference evidence="10 11" key="1">
    <citation type="submission" date="2020-07" db="EMBL/GenBank/DDBJ databases">
        <title>Streptomyces isolated from Indian soil.</title>
        <authorList>
            <person name="Mandal S."/>
            <person name="Maiti P.K."/>
        </authorList>
    </citation>
    <scope>NUCLEOTIDE SEQUENCE [LARGE SCALE GENOMIC DNA]</scope>
    <source>
        <strain evidence="10 11">PSKA54</strain>
    </source>
</reference>
<feature type="transmembrane region" description="Helical" evidence="7">
    <location>
        <begin position="435"/>
        <end position="458"/>
    </location>
</feature>
<evidence type="ECO:0000256" key="7">
    <source>
        <dbReference type="SAM" id="Phobius"/>
    </source>
</evidence>
<feature type="transmembrane region" description="Helical" evidence="7">
    <location>
        <begin position="780"/>
        <end position="801"/>
    </location>
</feature>
<feature type="domain" description="MacB-like periplasmic core" evidence="9">
    <location>
        <begin position="491"/>
        <end position="697"/>
    </location>
</feature>
<feature type="transmembrane region" description="Helical" evidence="7">
    <location>
        <begin position="409"/>
        <end position="429"/>
    </location>
</feature>
<feature type="transmembrane region" description="Helical" evidence="7">
    <location>
        <begin position="317"/>
        <end position="343"/>
    </location>
</feature>
<dbReference type="EMBL" id="JACEQY010000038">
    <property type="protein sequence ID" value="MBA4865214.1"/>
    <property type="molecule type" value="Genomic_DNA"/>
</dbReference>
<evidence type="ECO:0000256" key="1">
    <source>
        <dbReference type="ARBA" id="ARBA00004651"/>
    </source>
</evidence>
<dbReference type="Proteomes" id="UP000586976">
    <property type="component" value="Unassembled WGS sequence"/>
</dbReference>
<dbReference type="PANTHER" id="PTHR30572">
    <property type="entry name" value="MEMBRANE COMPONENT OF TRANSPORTER-RELATED"/>
    <property type="match status" value="1"/>
</dbReference>
<feature type="domain" description="MacB-like periplasmic core" evidence="9">
    <location>
        <begin position="17"/>
        <end position="232"/>
    </location>
</feature>
<comment type="similarity">
    <text evidence="6">Belongs to the ABC-4 integral membrane protein family.</text>
</comment>
<dbReference type="InterPro" id="IPR025857">
    <property type="entry name" value="MacB_PCD"/>
</dbReference>
<feature type="transmembrane region" description="Helical" evidence="7">
    <location>
        <begin position="264"/>
        <end position="290"/>
    </location>
</feature>
<dbReference type="Pfam" id="PF12704">
    <property type="entry name" value="MacB_PCD"/>
    <property type="match status" value="2"/>
</dbReference>
<evidence type="ECO:0000313" key="10">
    <source>
        <dbReference type="EMBL" id="MBA4865214.1"/>
    </source>
</evidence>
<evidence type="ECO:0000256" key="3">
    <source>
        <dbReference type="ARBA" id="ARBA00022692"/>
    </source>
</evidence>
<protein>
    <submittedName>
        <fullName evidence="10">FtsX-like permease family protein</fullName>
    </submittedName>
</protein>
<keyword evidence="5 7" id="KW-0472">Membrane</keyword>
<evidence type="ECO:0000256" key="4">
    <source>
        <dbReference type="ARBA" id="ARBA00022989"/>
    </source>
</evidence>
<feature type="domain" description="ABC3 transporter permease C-terminal" evidence="8">
    <location>
        <begin position="731"/>
        <end position="847"/>
    </location>
</feature>
<comment type="subcellular location">
    <subcellularLocation>
        <location evidence="1">Cell membrane</location>
        <topology evidence="1">Multi-pass membrane protein</topology>
    </subcellularLocation>
</comment>
<evidence type="ECO:0000256" key="2">
    <source>
        <dbReference type="ARBA" id="ARBA00022475"/>
    </source>
</evidence>
<dbReference type="RefSeq" id="WP_181866756.1">
    <property type="nucleotide sequence ID" value="NZ_JACEQY010000038.1"/>
</dbReference>
<gene>
    <name evidence="10" type="ORF">H1V43_28460</name>
</gene>
<dbReference type="InterPro" id="IPR003838">
    <property type="entry name" value="ABC3_permease_C"/>
</dbReference>
<comment type="caution">
    <text evidence="10">The sequence shown here is derived from an EMBL/GenBank/DDBJ whole genome shotgun (WGS) entry which is preliminary data.</text>
</comment>
<evidence type="ECO:0000259" key="8">
    <source>
        <dbReference type="Pfam" id="PF02687"/>
    </source>
</evidence>
<feature type="transmembrane region" description="Helical" evidence="7">
    <location>
        <begin position="492"/>
        <end position="515"/>
    </location>
</feature>
<dbReference type="Pfam" id="PF02687">
    <property type="entry name" value="FtsX"/>
    <property type="match status" value="2"/>
</dbReference>
<proteinExistence type="inferred from homology"/>
<evidence type="ECO:0000256" key="6">
    <source>
        <dbReference type="ARBA" id="ARBA00038076"/>
    </source>
</evidence>
<dbReference type="AlphaFoldDB" id="A0A7W2HIV5"/>
<evidence type="ECO:0000313" key="11">
    <source>
        <dbReference type="Proteomes" id="UP000586976"/>
    </source>
</evidence>
<dbReference type="GO" id="GO:0022857">
    <property type="term" value="F:transmembrane transporter activity"/>
    <property type="evidence" value="ECO:0007669"/>
    <property type="project" value="TreeGrafter"/>
</dbReference>
<evidence type="ECO:0000256" key="5">
    <source>
        <dbReference type="ARBA" id="ARBA00023136"/>
    </source>
</evidence>
<feature type="transmembrane region" description="Helical" evidence="7">
    <location>
        <begin position="363"/>
        <end position="381"/>
    </location>
</feature>
<keyword evidence="3 7" id="KW-0812">Transmembrane</keyword>
<dbReference type="GO" id="GO:0005886">
    <property type="term" value="C:plasma membrane"/>
    <property type="evidence" value="ECO:0007669"/>
    <property type="project" value="UniProtKB-SubCell"/>
</dbReference>
<feature type="transmembrane region" description="Helical" evidence="7">
    <location>
        <begin position="726"/>
        <end position="752"/>
    </location>
</feature>
<feature type="transmembrane region" description="Helical" evidence="7">
    <location>
        <begin position="813"/>
        <end position="837"/>
    </location>
</feature>
<name>A0A7W2HIV5_9ACTN</name>
<organism evidence="10 11">
    <name type="scientific">Streptomyces himalayensis subsp. aureolus</name>
    <dbReference type="NCBI Taxonomy" id="2758039"/>
    <lineage>
        <taxon>Bacteria</taxon>
        <taxon>Bacillati</taxon>
        <taxon>Actinomycetota</taxon>
        <taxon>Actinomycetes</taxon>
        <taxon>Kitasatosporales</taxon>
        <taxon>Streptomycetaceae</taxon>
        <taxon>Streptomyces</taxon>
        <taxon>Streptomyces himalayensis</taxon>
    </lineage>
</organism>
<feature type="domain" description="ABC3 transporter permease C-terminal" evidence="8">
    <location>
        <begin position="269"/>
        <end position="389"/>
    </location>
</feature>